<dbReference type="GO" id="GO:0004497">
    <property type="term" value="F:monooxygenase activity"/>
    <property type="evidence" value="ECO:0007669"/>
    <property type="project" value="UniProtKB-KW"/>
</dbReference>
<dbReference type="InterPro" id="IPR002401">
    <property type="entry name" value="Cyt_P450_E_grp-I"/>
</dbReference>
<evidence type="ECO:0000313" key="8">
    <source>
        <dbReference type="EMBL" id="OCL05535.1"/>
    </source>
</evidence>
<dbReference type="Proteomes" id="UP000250140">
    <property type="component" value="Unassembled WGS sequence"/>
</dbReference>
<dbReference type="Pfam" id="PF00067">
    <property type="entry name" value="p450"/>
    <property type="match status" value="1"/>
</dbReference>
<evidence type="ECO:0000256" key="1">
    <source>
        <dbReference type="ARBA" id="ARBA00010617"/>
    </source>
</evidence>
<keyword evidence="3" id="KW-0560">Oxidoreductase</keyword>
<dbReference type="CDD" id="cd11065">
    <property type="entry name" value="CYP64-like"/>
    <property type="match status" value="1"/>
</dbReference>
<dbReference type="GO" id="GO:0016705">
    <property type="term" value="F:oxidoreductase activity, acting on paired donors, with incorporation or reduction of molecular oxygen"/>
    <property type="evidence" value="ECO:0007669"/>
    <property type="project" value="InterPro"/>
</dbReference>
<dbReference type="AlphaFoldDB" id="A0A8E2EVT2"/>
<dbReference type="OrthoDB" id="1103324at2759"/>
<keyword evidence="2 6" id="KW-0479">Metal-binding</keyword>
<dbReference type="InterPro" id="IPR036396">
    <property type="entry name" value="Cyt_P450_sf"/>
</dbReference>
<organism evidence="8 9">
    <name type="scientific">Glonium stellatum</name>
    <dbReference type="NCBI Taxonomy" id="574774"/>
    <lineage>
        <taxon>Eukaryota</taxon>
        <taxon>Fungi</taxon>
        <taxon>Dikarya</taxon>
        <taxon>Ascomycota</taxon>
        <taxon>Pezizomycotina</taxon>
        <taxon>Dothideomycetes</taxon>
        <taxon>Pleosporomycetidae</taxon>
        <taxon>Gloniales</taxon>
        <taxon>Gloniaceae</taxon>
        <taxon>Glonium</taxon>
    </lineage>
</organism>
<evidence type="ECO:0000313" key="9">
    <source>
        <dbReference type="Proteomes" id="UP000250140"/>
    </source>
</evidence>
<keyword evidence="9" id="KW-1185">Reference proteome</keyword>
<feature type="transmembrane region" description="Helical" evidence="7">
    <location>
        <begin position="20"/>
        <end position="39"/>
    </location>
</feature>
<dbReference type="InterPro" id="IPR050364">
    <property type="entry name" value="Cytochrome_P450_fung"/>
</dbReference>
<dbReference type="Gene3D" id="1.10.630.10">
    <property type="entry name" value="Cytochrome P450"/>
    <property type="match status" value="1"/>
</dbReference>
<protein>
    <submittedName>
        <fullName evidence="8">Cytochrome P450</fullName>
    </submittedName>
</protein>
<evidence type="ECO:0000256" key="2">
    <source>
        <dbReference type="ARBA" id="ARBA00022723"/>
    </source>
</evidence>
<reference evidence="8 9" key="1">
    <citation type="journal article" date="2016" name="Nat. Commun.">
        <title>Ectomycorrhizal ecology is imprinted in the genome of the dominant symbiotic fungus Cenococcum geophilum.</title>
        <authorList>
            <consortium name="DOE Joint Genome Institute"/>
            <person name="Peter M."/>
            <person name="Kohler A."/>
            <person name="Ohm R.A."/>
            <person name="Kuo A."/>
            <person name="Krutzmann J."/>
            <person name="Morin E."/>
            <person name="Arend M."/>
            <person name="Barry K.W."/>
            <person name="Binder M."/>
            <person name="Choi C."/>
            <person name="Clum A."/>
            <person name="Copeland A."/>
            <person name="Grisel N."/>
            <person name="Haridas S."/>
            <person name="Kipfer T."/>
            <person name="LaButti K."/>
            <person name="Lindquist E."/>
            <person name="Lipzen A."/>
            <person name="Maire R."/>
            <person name="Meier B."/>
            <person name="Mihaltcheva S."/>
            <person name="Molinier V."/>
            <person name="Murat C."/>
            <person name="Poggeler S."/>
            <person name="Quandt C.A."/>
            <person name="Sperisen C."/>
            <person name="Tritt A."/>
            <person name="Tisserant E."/>
            <person name="Crous P.W."/>
            <person name="Henrissat B."/>
            <person name="Nehls U."/>
            <person name="Egli S."/>
            <person name="Spatafora J.W."/>
            <person name="Grigoriev I.V."/>
            <person name="Martin F.M."/>
        </authorList>
    </citation>
    <scope>NUCLEOTIDE SEQUENCE [LARGE SCALE GENOMIC DNA]</scope>
    <source>
        <strain evidence="8 9">CBS 207.34</strain>
    </source>
</reference>
<comment type="cofactor">
    <cofactor evidence="6">
        <name>heme</name>
        <dbReference type="ChEBI" id="CHEBI:30413"/>
    </cofactor>
</comment>
<dbReference type="PANTHER" id="PTHR46300:SF2">
    <property type="entry name" value="CYTOCHROME P450 MONOOXYGENASE ALNH-RELATED"/>
    <property type="match status" value="1"/>
</dbReference>
<evidence type="ECO:0000256" key="3">
    <source>
        <dbReference type="ARBA" id="ARBA00023002"/>
    </source>
</evidence>
<dbReference type="EMBL" id="KV750261">
    <property type="protein sequence ID" value="OCL05535.1"/>
    <property type="molecule type" value="Genomic_DNA"/>
</dbReference>
<evidence type="ECO:0000256" key="7">
    <source>
        <dbReference type="SAM" id="Phobius"/>
    </source>
</evidence>
<keyword evidence="6" id="KW-0349">Heme</keyword>
<sequence>MEFPAVQLLVLHNMPWWQTLPIALTISIIFAVLCFYFWATPSVLKDYRRRHLPPGPKGLPFLGNFLELSDSEVVRIKALTWAKHYGEVFYTKVGGADYIWLSSPKAVKQLMDKKSSIYSSRPPQPLAQDVASAGRRQLFMAYGPRYRTVRKISHALLNITVSTGYQPVQDLESKQLMYDLLNDPGHFYDHNRRYSASVIITITYGHRIPSWDDPLVNKIYSVLANVQLFATPGVFMVDSFPSLQYLPQQLFGNWRSFGEACCAHDSAVYLELWENLKKEVAEGKANPCFCKDFYESNPEKIGIDNLQAAYQAGGLVEAGSETTSAFLNTILLFLTLNPDVVRKAQEELDMVVGAERLPTWEDEVKLPYIRAIIKETLRMRPPNKVGMHHAITEDDWYEGMFIPKGSYIILNWWAINYDPERFESPNQFKPERYLGYDLPAAAYINCADPYERDHVSYGAGRRACPGVHVAERSLFINIARFLWAFKISKKVIDGTVIEPVEDMVPGWLSVPQKFDCDIRMRSEGHAKVIRDAWLDVKKGLKDE</sequence>
<dbReference type="PRINTS" id="PR00385">
    <property type="entry name" value="P450"/>
</dbReference>
<evidence type="ECO:0000256" key="6">
    <source>
        <dbReference type="PIRSR" id="PIRSR602401-1"/>
    </source>
</evidence>
<name>A0A8E2EVT2_9PEZI</name>
<feature type="binding site" description="axial binding residue" evidence="6">
    <location>
        <position position="464"/>
    </location>
    <ligand>
        <name>heme</name>
        <dbReference type="ChEBI" id="CHEBI:30413"/>
    </ligand>
    <ligandPart>
        <name>Fe</name>
        <dbReference type="ChEBI" id="CHEBI:18248"/>
    </ligandPart>
</feature>
<accession>A0A8E2EVT2</accession>
<keyword evidence="5" id="KW-0503">Monooxygenase</keyword>
<gene>
    <name evidence="8" type="ORF">AOQ84DRAFT_413275</name>
</gene>
<evidence type="ECO:0000256" key="4">
    <source>
        <dbReference type="ARBA" id="ARBA00023004"/>
    </source>
</evidence>
<dbReference type="PANTHER" id="PTHR46300">
    <property type="entry name" value="P450, PUTATIVE (EUROFUNG)-RELATED-RELATED"/>
    <property type="match status" value="1"/>
</dbReference>
<dbReference type="InterPro" id="IPR001128">
    <property type="entry name" value="Cyt_P450"/>
</dbReference>
<keyword evidence="7" id="KW-0472">Membrane</keyword>
<dbReference type="PRINTS" id="PR00463">
    <property type="entry name" value="EP450I"/>
</dbReference>
<keyword evidence="7" id="KW-0812">Transmembrane</keyword>
<keyword evidence="4 6" id="KW-0408">Iron</keyword>
<dbReference type="GO" id="GO:0005506">
    <property type="term" value="F:iron ion binding"/>
    <property type="evidence" value="ECO:0007669"/>
    <property type="project" value="InterPro"/>
</dbReference>
<keyword evidence="7" id="KW-1133">Transmembrane helix</keyword>
<dbReference type="GO" id="GO:0020037">
    <property type="term" value="F:heme binding"/>
    <property type="evidence" value="ECO:0007669"/>
    <property type="project" value="InterPro"/>
</dbReference>
<proteinExistence type="inferred from homology"/>
<evidence type="ECO:0000256" key="5">
    <source>
        <dbReference type="ARBA" id="ARBA00023033"/>
    </source>
</evidence>
<dbReference type="SUPFAM" id="SSF48264">
    <property type="entry name" value="Cytochrome P450"/>
    <property type="match status" value="1"/>
</dbReference>
<comment type="similarity">
    <text evidence="1">Belongs to the cytochrome P450 family.</text>
</comment>